<proteinExistence type="predicted"/>
<evidence type="ECO:0000313" key="2">
    <source>
        <dbReference type="Proteomes" id="UP000305095"/>
    </source>
</evidence>
<protein>
    <submittedName>
        <fullName evidence="1">Uncharacterized protein</fullName>
    </submittedName>
</protein>
<name>A0A4U6RAZ4_BRAEL</name>
<dbReference type="AlphaFoldDB" id="A0A4U6RAZ4"/>
<gene>
    <name evidence="1" type="ORF">FDV58_40335</name>
</gene>
<dbReference type="RefSeq" id="WP_137484007.1">
    <property type="nucleotide sequence ID" value="NZ_SZZP01000050.1"/>
</dbReference>
<sequence>MTSARFDLAIAEACRIAQVPFEELVSTVMAGGYPCLPGVAPGSPRRFDETDLFALYIYGRLLAFGFGGLRAGEYACRAHAGLRAEPRAQSISIALTSDGGKRVVIEQDLQRPAAAMLSERIHFDIAAIRHQLQQPADRSAAEPA</sequence>
<dbReference type="Proteomes" id="UP000305095">
    <property type="component" value="Unassembled WGS sequence"/>
</dbReference>
<organism evidence="1 2">
    <name type="scientific">Bradyrhizobium elkanii</name>
    <dbReference type="NCBI Taxonomy" id="29448"/>
    <lineage>
        <taxon>Bacteria</taxon>
        <taxon>Pseudomonadati</taxon>
        <taxon>Pseudomonadota</taxon>
        <taxon>Alphaproteobacteria</taxon>
        <taxon>Hyphomicrobiales</taxon>
        <taxon>Nitrobacteraceae</taxon>
        <taxon>Bradyrhizobium</taxon>
    </lineage>
</organism>
<evidence type="ECO:0000313" key="1">
    <source>
        <dbReference type="EMBL" id="TKV71029.1"/>
    </source>
</evidence>
<accession>A0A4U6RAZ4</accession>
<dbReference type="EMBL" id="SZZP01000050">
    <property type="protein sequence ID" value="TKV71029.1"/>
    <property type="molecule type" value="Genomic_DNA"/>
</dbReference>
<reference evidence="1 2" key="1">
    <citation type="submission" date="2019-05" db="EMBL/GenBank/DDBJ databases">
        <title>Draft Genome of Bradyrhizobium elkanii strain SEMIA 938, Used in Commercial Inoculants for Lupinus spp. in Brazil.</title>
        <authorList>
            <person name="Hungria M."/>
            <person name="Delamuta J.R.M."/>
            <person name="Ribeiro R.A."/>
            <person name="Nogueira M.A."/>
        </authorList>
    </citation>
    <scope>NUCLEOTIDE SEQUENCE [LARGE SCALE GENOMIC DNA]</scope>
    <source>
        <strain evidence="1 2">Semia 938</strain>
    </source>
</reference>
<comment type="caution">
    <text evidence="1">The sequence shown here is derived from an EMBL/GenBank/DDBJ whole genome shotgun (WGS) entry which is preliminary data.</text>
</comment>